<dbReference type="InterPro" id="IPR005623">
    <property type="entry name" value="Chaperone_NapD_NO3_reduct"/>
</dbReference>
<dbReference type="Gene3D" id="3.30.70.920">
    <property type="match status" value="1"/>
</dbReference>
<sequence length="87" mass="9450">MSHATTVEYHITSLVIHAAQQHQTQLQQHISALAGAEVHACTADGKMIVTVEGESQQAILDQVEAINGLRGVLSSSLIYHQIDQHCH</sequence>
<organism evidence="5 6">
    <name type="scientific">Shewanella electrica</name>
    <dbReference type="NCBI Taxonomy" id="515560"/>
    <lineage>
        <taxon>Bacteria</taxon>
        <taxon>Pseudomonadati</taxon>
        <taxon>Pseudomonadota</taxon>
        <taxon>Gammaproteobacteria</taxon>
        <taxon>Alteromonadales</taxon>
        <taxon>Shewanellaceae</taxon>
        <taxon>Shewanella</taxon>
    </lineage>
</organism>
<accession>A0ABT2FQD3</accession>
<keyword evidence="3 4" id="KW-0143">Chaperone</keyword>
<comment type="subcellular location">
    <subcellularLocation>
        <location evidence="1 4">Cytoplasm</location>
    </subcellularLocation>
</comment>
<evidence type="ECO:0000256" key="4">
    <source>
        <dbReference type="HAMAP-Rule" id="MF_02200"/>
    </source>
</evidence>
<evidence type="ECO:0000256" key="1">
    <source>
        <dbReference type="ARBA" id="ARBA00004496"/>
    </source>
</evidence>
<dbReference type="HAMAP" id="MF_02200">
    <property type="entry name" value="NapD"/>
    <property type="match status" value="1"/>
</dbReference>
<reference evidence="5 6" key="1">
    <citation type="submission" date="2022-02" db="EMBL/GenBank/DDBJ databases">
        <authorList>
            <person name="Zhuang L."/>
        </authorList>
    </citation>
    <scope>NUCLEOTIDE SEQUENCE [LARGE SCALE GENOMIC DNA]</scope>
    <source>
        <strain evidence="5 6">C32</strain>
    </source>
</reference>
<comment type="similarity">
    <text evidence="4">Belongs to the NapD family.</text>
</comment>
<protein>
    <recommendedName>
        <fullName evidence="4">Chaperone NapD</fullName>
    </recommendedName>
    <alternativeName>
        <fullName evidence="4">NapA signal peptide-binding chaperone NapD</fullName>
    </alternativeName>
</protein>
<dbReference type="RefSeq" id="WP_238898384.1">
    <property type="nucleotide sequence ID" value="NZ_JAKOGG010000023.1"/>
</dbReference>
<evidence type="ECO:0000313" key="5">
    <source>
        <dbReference type="EMBL" id="MCS4558567.1"/>
    </source>
</evidence>
<dbReference type="PANTHER" id="PTHR38603">
    <property type="entry name" value="CHAPERONE NAPD"/>
    <property type="match status" value="1"/>
</dbReference>
<comment type="function">
    <text evidence="4">Chaperone for NapA, the catalytic subunit of the periplasmic nitrate reductase. It binds directly and specifically to the twin-arginine signal peptide of NapA, preventing premature interaction with the Tat translocase and premature export.</text>
</comment>
<evidence type="ECO:0000256" key="3">
    <source>
        <dbReference type="ARBA" id="ARBA00023186"/>
    </source>
</evidence>
<gene>
    <name evidence="4" type="primary">napD</name>
    <name evidence="5" type="ORF">L9G74_19195</name>
</gene>
<dbReference type="Pfam" id="PF03927">
    <property type="entry name" value="NapD"/>
    <property type="match status" value="1"/>
</dbReference>
<proteinExistence type="inferred from homology"/>
<evidence type="ECO:0000256" key="2">
    <source>
        <dbReference type="ARBA" id="ARBA00022490"/>
    </source>
</evidence>
<comment type="subunit">
    <text evidence="4">Interacts with the cytoplasmic NapA precursor.</text>
</comment>
<dbReference type="Proteomes" id="UP001201549">
    <property type="component" value="Unassembled WGS sequence"/>
</dbReference>
<name>A0ABT2FQD3_9GAMM</name>
<reference evidence="6" key="2">
    <citation type="submission" date="2023-07" db="EMBL/GenBank/DDBJ databases">
        <title>Shewanella mangrovi sp. nov., an acetaldehyde- degrading bacterium isolated from mangrove sediment.</title>
        <authorList>
            <person name="Liu Y."/>
        </authorList>
    </citation>
    <scope>NUCLEOTIDE SEQUENCE [LARGE SCALE GENOMIC DNA]</scope>
    <source>
        <strain evidence="6">C32</strain>
    </source>
</reference>
<keyword evidence="6" id="KW-1185">Reference proteome</keyword>
<evidence type="ECO:0000313" key="6">
    <source>
        <dbReference type="Proteomes" id="UP001201549"/>
    </source>
</evidence>
<keyword evidence="2 4" id="KW-0963">Cytoplasm</keyword>
<dbReference type="PANTHER" id="PTHR38603:SF1">
    <property type="entry name" value="CHAPERONE NAPD"/>
    <property type="match status" value="1"/>
</dbReference>
<comment type="caution">
    <text evidence="5">The sequence shown here is derived from an EMBL/GenBank/DDBJ whole genome shotgun (WGS) entry which is preliminary data.</text>
</comment>
<dbReference type="EMBL" id="JAKOGG010000023">
    <property type="protein sequence ID" value="MCS4558567.1"/>
    <property type="molecule type" value="Genomic_DNA"/>
</dbReference>